<evidence type="ECO:0000259" key="1">
    <source>
        <dbReference type="Pfam" id="PF12146"/>
    </source>
</evidence>
<dbReference type="Gene3D" id="3.40.50.1820">
    <property type="entry name" value="alpha/beta hydrolase"/>
    <property type="match status" value="1"/>
</dbReference>
<proteinExistence type="predicted"/>
<comment type="caution">
    <text evidence="2">The sequence shown here is derived from an EMBL/GenBank/DDBJ whole genome shotgun (WGS) entry which is preliminary data.</text>
</comment>
<gene>
    <name evidence="2" type="ORF">FHS77_001115</name>
</gene>
<organism evidence="2 3">
    <name type="scientific">Paenochrobactrum gallinarii</name>
    <dbReference type="NCBI Taxonomy" id="643673"/>
    <lineage>
        <taxon>Bacteria</taxon>
        <taxon>Pseudomonadati</taxon>
        <taxon>Pseudomonadota</taxon>
        <taxon>Alphaproteobacteria</taxon>
        <taxon>Hyphomicrobiales</taxon>
        <taxon>Brucellaceae</taxon>
        <taxon>Paenochrobactrum</taxon>
    </lineage>
</organism>
<dbReference type="PANTHER" id="PTHR11614">
    <property type="entry name" value="PHOSPHOLIPASE-RELATED"/>
    <property type="match status" value="1"/>
</dbReference>
<dbReference type="SUPFAM" id="SSF53474">
    <property type="entry name" value="alpha/beta-Hydrolases"/>
    <property type="match status" value="1"/>
</dbReference>
<sequence length="324" mass="37039">MSFEEIHVLLRPEGSRLVLRHQQAQSIARGVIHINHGLAEHSERYTEFAKILSNAGYHVYAQDHRGHGHNIGAEHPKSMFAMRDGAAKVLNDVDCINQLIKERHPGLPVILFGHSMGGLIAFNYALQKPENINGLSIWNSNFGNKSERIFARFMLKVERMLKGSDVPSQFLPKVTFRSWAKQVQPSPCTSPTMFDWLSSDQTVVDAYLKDPLCGFDPSVSMWLDIFQWMEQGDRQKNWERLPKNLPIRFHAGALDPATNFGQAVTAFATRLQQLSFSDISHKIYTHSRHETLLDQEREIATQDFIQWSDRITLTSFQTGPLRHH</sequence>
<dbReference type="InterPro" id="IPR051044">
    <property type="entry name" value="MAG_DAG_Lipase"/>
</dbReference>
<name>A0A841M2N2_9HYPH</name>
<dbReference type="Proteomes" id="UP000555393">
    <property type="component" value="Unassembled WGS sequence"/>
</dbReference>
<protein>
    <submittedName>
        <fullName evidence="2">Alpha-beta hydrolase superfamily lysophospholipase</fullName>
    </submittedName>
</protein>
<dbReference type="RefSeq" id="WP_184221089.1">
    <property type="nucleotide sequence ID" value="NZ_JACIIU010000003.1"/>
</dbReference>
<keyword evidence="3" id="KW-1185">Reference proteome</keyword>
<dbReference type="InterPro" id="IPR029058">
    <property type="entry name" value="AB_hydrolase_fold"/>
</dbReference>
<evidence type="ECO:0000313" key="2">
    <source>
        <dbReference type="EMBL" id="MBB6260581.1"/>
    </source>
</evidence>
<dbReference type="AlphaFoldDB" id="A0A841M2N2"/>
<accession>A0A841M2N2</accession>
<dbReference type="InterPro" id="IPR022742">
    <property type="entry name" value="Hydrolase_4"/>
</dbReference>
<evidence type="ECO:0000313" key="3">
    <source>
        <dbReference type="Proteomes" id="UP000555393"/>
    </source>
</evidence>
<dbReference type="Pfam" id="PF12146">
    <property type="entry name" value="Hydrolase_4"/>
    <property type="match status" value="1"/>
</dbReference>
<keyword evidence="2" id="KW-0378">Hydrolase</keyword>
<feature type="domain" description="Serine aminopeptidase S33" evidence="1">
    <location>
        <begin position="28"/>
        <end position="296"/>
    </location>
</feature>
<dbReference type="EMBL" id="JACIIU010000003">
    <property type="protein sequence ID" value="MBB6260581.1"/>
    <property type="molecule type" value="Genomic_DNA"/>
</dbReference>
<reference evidence="2 3" key="1">
    <citation type="submission" date="2020-08" db="EMBL/GenBank/DDBJ databases">
        <title>Genomic Encyclopedia of Type Strains, Phase IV (KMG-IV): sequencing the most valuable type-strain genomes for metagenomic binning, comparative biology and taxonomic classification.</title>
        <authorList>
            <person name="Goeker M."/>
        </authorList>
    </citation>
    <scope>NUCLEOTIDE SEQUENCE [LARGE SCALE GENOMIC DNA]</scope>
    <source>
        <strain evidence="2 3">DSM 22336</strain>
    </source>
</reference>
<dbReference type="GO" id="GO:0016787">
    <property type="term" value="F:hydrolase activity"/>
    <property type="evidence" value="ECO:0007669"/>
    <property type="project" value="UniProtKB-KW"/>
</dbReference>